<dbReference type="OrthoDB" id="3452821at2759"/>
<evidence type="ECO:0000313" key="1">
    <source>
        <dbReference type="EMBL" id="EMC96515.1"/>
    </source>
</evidence>
<dbReference type="RefSeq" id="XP_007676553.1">
    <property type="nucleotide sequence ID" value="XM_007678363.1"/>
</dbReference>
<dbReference type="Gene3D" id="2.60.120.10">
    <property type="entry name" value="Jelly Rolls"/>
    <property type="match status" value="1"/>
</dbReference>
<name>M2NCB6_BAUPA</name>
<accession>M2NCB6</accession>
<dbReference type="GeneID" id="19114732"/>
<dbReference type="SUPFAM" id="SSF51182">
    <property type="entry name" value="RmlC-like cupins"/>
    <property type="match status" value="1"/>
</dbReference>
<dbReference type="eggNOG" id="ENOG502SQNU">
    <property type="taxonomic scope" value="Eukaryota"/>
</dbReference>
<dbReference type="InterPro" id="IPR011051">
    <property type="entry name" value="RmlC_Cupin_sf"/>
</dbReference>
<gene>
    <name evidence="1" type="ORF">BAUCODRAFT_477768</name>
</gene>
<proteinExistence type="predicted"/>
<reference evidence="1 2" key="1">
    <citation type="journal article" date="2012" name="PLoS Pathog.">
        <title>Diverse lifestyles and strategies of plant pathogenesis encoded in the genomes of eighteen Dothideomycetes fungi.</title>
        <authorList>
            <person name="Ohm R.A."/>
            <person name="Feau N."/>
            <person name="Henrissat B."/>
            <person name="Schoch C.L."/>
            <person name="Horwitz B.A."/>
            <person name="Barry K.W."/>
            <person name="Condon B.J."/>
            <person name="Copeland A.C."/>
            <person name="Dhillon B."/>
            <person name="Glaser F."/>
            <person name="Hesse C.N."/>
            <person name="Kosti I."/>
            <person name="LaButti K."/>
            <person name="Lindquist E.A."/>
            <person name="Lucas S."/>
            <person name="Salamov A.A."/>
            <person name="Bradshaw R.E."/>
            <person name="Ciuffetti L."/>
            <person name="Hamelin R.C."/>
            <person name="Kema G.H.J."/>
            <person name="Lawrence C."/>
            <person name="Scott J.A."/>
            <person name="Spatafora J.W."/>
            <person name="Turgeon B.G."/>
            <person name="de Wit P.J.G.M."/>
            <person name="Zhong S."/>
            <person name="Goodwin S.B."/>
            <person name="Grigoriev I.V."/>
        </authorList>
    </citation>
    <scope>NUCLEOTIDE SEQUENCE [LARGE SCALE GENOMIC DNA]</scope>
    <source>
        <strain evidence="1 2">UAMH 10762</strain>
    </source>
</reference>
<dbReference type="OMA" id="HTWTACP"/>
<dbReference type="AlphaFoldDB" id="M2NCB6"/>
<protein>
    <submittedName>
        <fullName evidence="1">Uncharacterized protein</fullName>
    </submittedName>
</protein>
<dbReference type="InterPro" id="IPR014710">
    <property type="entry name" value="RmlC-like_jellyroll"/>
</dbReference>
<keyword evidence="2" id="KW-1185">Reference proteome</keyword>
<organism evidence="1 2">
    <name type="scientific">Baudoinia panamericana (strain UAMH 10762)</name>
    <name type="common">Angels' share fungus</name>
    <name type="synonym">Baudoinia compniacensis (strain UAMH 10762)</name>
    <dbReference type="NCBI Taxonomy" id="717646"/>
    <lineage>
        <taxon>Eukaryota</taxon>
        <taxon>Fungi</taxon>
        <taxon>Dikarya</taxon>
        <taxon>Ascomycota</taxon>
        <taxon>Pezizomycotina</taxon>
        <taxon>Dothideomycetes</taxon>
        <taxon>Dothideomycetidae</taxon>
        <taxon>Mycosphaerellales</taxon>
        <taxon>Teratosphaeriaceae</taxon>
        <taxon>Baudoinia</taxon>
    </lineage>
</organism>
<dbReference type="Proteomes" id="UP000011761">
    <property type="component" value="Unassembled WGS sequence"/>
</dbReference>
<sequence length="198" mass="21534">MADEVGILLSNGCRITHGRGANVKSPFPKMMPGLVMHELSPSNTQGFKGQLGFIEFDTEMRLPRHIHIDPSKQRLVDERIMVLHGVGRVELTGEIFAVAPGSLVDAVGGVPHTWTACPAGVRLSNGTVSTGTFTMVYEYEEPTSFFPTVSTERISHVSQYQAYSGDLEEIRFPRLSAEQVVAKARTILNHAAGGLEVA</sequence>
<dbReference type="KEGG" id="bcom:BAUCODRAFT_477768"/>
<dbReference type="HOGENOM" id="CLU_1299723_0_0_1"/>
<evidence type="ECO:0000313" key="2">
    <source>
        <dbReference type="Proteomes" id="UP000011761"/>
    </source>
</evidence>
<dbReference type="EMBL" id="KB445555">
    <property type="protein sequence ID" value="EMC96515.1"/>
    <property type="molecule type" value="Genomic_DNA"/>
</dbReference>